<sequence>MRVGIGVLITYGIATTNSLDLWWSQTADNLEPKEKVTQTTDGWWPSWEWLENEKGEGSPKKGKIPETRQESSKSWGWFQSATFLEMVWGLGWFYKIGIKVFLRLADSSLTYCGTLCASLGFAARWMYWLAVAVVGVFLLQLGSSGTSSLCGVTFVVKALGTMWSASMGSDPFGQSGWYVQQQVRARSENREPLDLLVSDGAAVARLRHGALRGRTNRHGYLAVCTEVHSSSHRYWRNQLEVASCRVHLCSASPCTAPEVADVHAPLSAVVARTVEVDLREAAGKGPMARCWTVTTFWSGPGPQAQRHLHVDSETESEGGEDDYPCQADQIALAAVDNQAQSEPLCLGPCKDAARKTPIKLLQPDEAVSCRDELKEDEEGYHFYACDRHRDKYVVSRALRGCAVEGCNSAARVMHRNVKLCKLHAAKEEKRPPHVPRATLNTGKESLESEEPPPNKSTQESTVAAAEPVKDGKASQVLADYVRSRSQGGSDSEARAACAWALLSDQDLSNVLKTTAQQYLTRLPATFPATSRKALEDLARPALVDPVLQLEVDFQGDAGRHLPSLSAPNVVREEESEGRPEARFAPGPAPGGPPATPSWDHTHGTSGAAAFFRPRKPVSGAAQGALATLAAAPPTFDGASSLAISARPWRAGAFTDPEPRPVDDATKALQTIAKAVLSKDEAAGQERGKVSSIGKTEERL</sequence>
<evidence type="ECO:0000313" key="4">
    <source>
        <dbReference type="Proteomes" id="UP001152797"/>
    </source>
</evidence>
<evidence type="ECO:0000313" key="2">
    <source>
        <dbReference type="EMBL" id="CAI3982070.1"/>
    </source>
</evidence>
<dbReference type="EMBL" id="CAMXCT010000680">
    <property type="protein sequence ID" value="CAI3982070.1"/>
    <property type="molecule type" value="Genomic_DNA"/>
</dbReference>
<evidence type="ECO:0000313" key="3">
    <source>
        <dbReference type="EMBL" id="CAL4769382.1"/>
    </source>
</evidence>
<dbReference type="Proteomes" id="UP001152797">
    <property type="component" value="Unassembled WGS sequence"/>
</dbReference>
<feature type="compositionally biased region" description="Pro residues" evidence="1">
    <location>
        <begin position="586"/>
        <end position="595"/>
    </location>
</feature>
<name>A0A9P1FPL2_9DINO</name>
<comment type="caution">
    <text evidence="2">The sequence shown here is derived from an EMBL/GenBank/DDBJ whole genome shotgun (WGS) entry which is preliminary data.</text>
</comment>
<feature type="region of interest" description="Disordered" evidence="1">
    <location>
        <begin position="678"/>
        <end position="699"/>
    </location>
</feature>
<accession>A0A9P1FPL2</accession>
<reference evidence="2" key="1">
    <citation type="submission" date="2022-10" db="EMBL/GenBank/DDBJ databases">
        <authorList>
            <person name="Chen Y."/>
            <person name="Dougan E. K."/>
            <person name="Chan C."/>
            <person name="Rhodes N."/>
            <person name="Thang M."/>
        </authorList>
    </citation>
    <scope>NUCLEOTIDE SEQUENCE</scope>
</reference>
<proteinExistence type="predicted"/>
<gene>
    <name evidence="2" type="ORF">C1SCF055_LOCUS9807</name>
</gene>
<dbReference type="EMBL" id="CAMXCT020000680">
    <property type="protein sequence ID" value="CAL1135445.1"/>
    <property type="molecule type" value="Genomic_DNA"/>
</dbReference>
<dbReference type="EMBL" id="CAMXCT030000680">
    <property type="protein sequence ID" value="CAL4769382.1"/>
    <property type="molecule type" value="Genomic_DNA"/>
</dbReference>
<protein>
    <submittedName>
        <fullName evidence="2">Uncharacterized protein</fullName>
    </submittedName>
</protein>
<evidence type="ECO:0000256" key="1">
    <source>
        <dbReference type="SAM" id="MobiDB-lite"/>
    </source>
</evidence>
<feature type="region of interest" description="Disordered" evidence="1">
    <location>
        <begin position="427"/>
        <end position="469"/>
    </location>
</feature>
<reference evidence="3 4" key="2">
    <citation type="submission" date="2024-05" db="EMBL/GenBank/DDBJ databases">
        <authorList>
            <person name="Chen Y."/>
            <person name="Shah S."/>
            <person name="Dougan E. K."/>
            <person name="Thang M."/>
            <person name="Chan C."/>
        </authorList>
    </citation>
    <scope>NUCLEOTIDE SEQUENCE [LARGE SCALE GENOMIC DNA]</scope>
</reference>
<keyword evidence="4" id="KW-1185">Reference proteome</keyword>
<organism evidence="2">
    <name type="scientific">Cladocopium goreaui</name>
    <dbReference type="NCBI Taxonomy" id="2562237"/>
    <lineage>
        <taxon>Eukaryota</taxon>
        <taxon>Sar</taxon>
        <taxon>Alveolata</taxon>
        <taxon>Dinophyceae</taxon>
        <taxon>Suessiales</taxon>
        <taxon>Symbiodiniaceae</taxon>
        <taxon>Cladocopium</taxon>
    </lineage>
</organism>
<dbReference type="AlphaFoldDB" id="A0A9P1FPL2"/>
<feature type="region of interest" description="Disordered" evidence="1">
    <location>
        <begin position="569"/>
        <end position="614"/>
    </location>
</feature>
<feature type="compositionally biased region" description="Basic and acidic residues" evidence="1">
    <location>
        <begin position="570"/>
        <end position="581"/>
    </location>
</feature>
<dbReference type="OrthoDB" id="428488at2759"/>